<dbReference type="InterPro" id="IPR052954">
    <property type="entry name" value="GPCR-Ligand_Int"/>
</dbReference>
<evidence type="ECO:0000313" key="8">
    <source>
        <dbReference type="Proteomes" id="UP000031036"/>
    </source>
</evidence>
<evidence type="ECO:0000313" key="7">
    <source>
        <dbReference type="EMBL" id="KHN72924.1"/>
    </source>
</evidence>
<organism evidence="7 8">
    <name type="scientific">Toxocara canis</name>
    <name type="common">Canine roundworm</name>
    <dbReference type="NCBI Taxonomy" id="6265"/>
    <lineage>
        <taxon>Eukaryota</taxon>
        <taxon>Metazoa</taxon>
        <taxon>Ecdysozoa</taxon>
        <taxon>Nematoda</taxon>
        <taxon>Chromadorea</taxon>
        <taxon>Rhabditida</taxon>
        <taxon>Spirurina</taxon>
        <taxon>Ascaridomorpha</taxon>
        <taxon>Ascaridoidea</taxon>
        <taxon>Toxocaridae</taxon>
        <taxon>Toxocara</taxon>
    </lineage>
</organism>
<evidence type="ECO:0000256" key="2">
    <source>
        <dbReference type="ARBA" id="ARBA00022692"/>
    </source>
</evidence>
<keyword evidence="3 5" id="KW-1133">Transmembrane helix</keyword>
<dbReference type="EMBL" id="JPKZ01003185">
    <property type="protein sequence ID" value="KHN72924.1"/>
    <property type="molecule type" value="Genomic_DNA"/>
</dbReference>
<accession>A0A0B2UUJ0</accession>
<dbReference type="GO" id="GO:0008528">
    <property type="term" value="F:G protein-coupled peptide receptor activity"/>
    <property type="evidence" value="ECO:0007669"/>
    <property type="project" value="InterPro"/>
</dbReference>
<dbReference type="OrthoDB" id="5839164at2759"/>
<evidence type="ECO:0000256" key="5">
    <source>
        <dbReference type="SAM" id="Phobius"/>
    </source>
</evidence>
<keyword evidence="2 5" id="KW-0812">Transmembrane</keyword>
<evidence type="ECO:0000259" key="6">
    <source>
        <dbReference type="PROSITE" id="PS50262"/>
    </source>
</evidence>
<dbReference type="PROSITE" id="PS50262">
    <property type="entry name" value="G_PROTEIN_RECEP_F1_2"/>
    <property type="match status" value="1"/>
</dbReference>
<feature type="transmembrane region" description="Helical" evidence="5">
    <location>
        <begin position="62"/>
        <end position="88"/>
    </location>
</feature>
<keyword evidence="8" id="KW-1185">Reference proteome</keyword>
<comment type="caution">
    <text evidence="7">The sequence shown here is derived from an EMBL/GenBank/DDBJ whole genome shotgun (WGS) entry which is preliminary data.</text>
</comment>
<dbReference type="Gene3D" id="1.20.1070.10">
    <property type="entry name" value="Rhodopsin 7-helix transmembrane proteins"/>
    <property type="match status" value="1"/>
</dbReference>
<dbReference type="GO" id="GO:0016020">
    <property type="term" value="C:membrane"/>
    <property type="evidence" value="ECO:0007669"/>
    <property type="project" value="UniProtKB-SubCell"/>
</dbReference>
<comment type="subcellular location">
    <subcellularLocation>
        <location evidence="1">Membrane</location>
    </subcellularLocation>
</comment>
<dbReference type="SUPFAM" id="SSF81321">
    <property type="entry name" value="Family A G protein-coupled receptor-like"/>
    <property type="match status" value="1"/>
</dbReference>
<feature type="transmembrane region" description="Helical" evidence="5">
    <location>
        <begin position="146"/>
        <end position="170"/>
    </location>
</feature>
<protein>
    <recommendedName>
        <fullName evidence="6">G-protein coupled receptors family 1 profile domain-containing protein</fullName>
    </recommendedName>
</protein>
<reference evidence="7 8" key="1">
    <citation type="submission" date="2014-11" db="EMBL/GenBank/DDBJ databases">
        <title>Genetic blueprint of the zoonotic pathogen Toxocara canis.</title>
        <authorList>
            <person name="Zhu X.-Q."/>
            <person name="Korhonen P.K."/>
            <person name="Cai H."/>
            <person name="Young N.D."/>
            <person name="Nejsum P."/>
            <person name="von Samson-Himmelstjerna G."/>
            <person name="Boag P.R."/>
            <person name="Tan P."/>
            <person name="Li Q."/>
            <person name="Min J."/>
            <person name="Yang Y."/>
            <person name="Wang X."/>
            <person name="Fang X."/>
            <person name="Hall R.S."/>
            <person name="Hofmann A."/>
            <person name="Sternberg P.W."/>
            <person name="Jex A.R."/>
            <person name="Gasser R.B."/>
        </authorList>
    </citation>
    <scope>NUCLEOTIDE SEQUENCE [LARGE SCALE GENOMIC DNA]</scope>
    <source>
        <strain evidence="7">PN_DK_2014</strain>
    </source>
</reference>
<feature type="transmembrane region" description="Helical" evidence="5">
    <location>
        <begin position="109"/>
        <end position="126"/>
    </location>
</feature>
<proteinExistence type="predicted"/>
<dbReference type="AlphaFoldDB" id="A0A0B2UUJ0"/>
<sequence length="212" mass="23716">MAKNSLSMRMARWVVAIVFVFSTLLHIVLLTHRDVKKSSCAADNAIVVHHYLSLSKPSIDQAFYYIQATCVNIIPLLILIVCCVVMAWRAFKHKKSSVVASQKTGRAECVLHLATATTVCHLVFEFPSTAVQVLASVSTILGVQFYTLIAITNFLTIFNASLPFVIYTICSRRYRQLAFYMCGFRSGRFTIAIEETSHNKRDSQALIAKTVT</sequence>
<feature type="transmembrane region" description="Helical" evidence="5">
    <location>
        <begin position="12"/>
        <end position="29"/>
    </location>
</feature>
<feature type="domain" description="G-protein coupled receptors family 1 profile" evidence="6">
    <location>
        <begin position="1"/>
        <end position="167"/>
    </location>
</feature>
<dbReference type="PANTHER" id="PTHR46641:SF18">
    <property type="entry name" value="G-PROTEIN COUPLED RECEPTORS FAMILY 1 PROFILE DOMAIN-CONTAINING PROTEIN"/>
    <property type="match status" value="1"/>
</dbReference>
<evidence type="ECO:0000256" key="4">
    <source>
        <dbReference type="ARBA" id="ARBA00023136"/>
    </source>
</evidence>
<dbReference type="InterPro" id="IPR017452">
    <property type="entry name" value="GPCR_Rhodpsn_7TM"/>
</dbReference>
<dbReference type="Pfam" id="PF10324">
    <property type="entry name" value="7TM_GPCR_Srw"/>
    <property type="match status" value="1"/>
</dbReference>
<gene>
    <name evidence="7" type="ORF">Tcan_07743</name>
</gene>
<evidence type="ECO:0000256" key="3">
    <source>
        <dbReference type="ARBA" id="ARBA00022989"/>
    </source>
</evidence>
<dbReference type="PANTHER" id="PTHR46641">
    <property type="entry name" value="FMRFAMIDE RECEPTOR-RELATED"/>
    <property type="match status" value="1"/>
</dbReference>
<keyword evidence="4 5" id="KW-0472">Membrane</keyword>
<evidence type="ECO:0000256" key="1">
    <source>
        <dbReference type="ARBA" id="ARBA00004370"/>
    </source>
</evidence>
<dbReference type="Proteomes" id="UP000031036">
    <property type="component" value="Unassembled WGS sequence"/>
</dbReference>
<name>A0A0B2UUJ0_TOXCA</name>
<dbReference type="InterPro" id="IPR019427">
    <property type="entry name" value="7TM_GPCR_serpentine_rcpt_Srw"/>
</dbReference>